<dbReference type="eggNOG" id="ENOG5030Z45">
    <property type="taxonomic scope" value="Bacteria"/>
</dbReference>
<gene>
    <name evidence="2" type="ORF">LG45_08845</name>
</gene>
<keyword evidence="3" id="KW-1185">Reference proteome</keyword>
<dbReference type="Proteomes" id="UP000029554">
    <property type="component" value="Unassembled WGS sequence"/>
</dbReference>
<evidence type="ECO:0000313" key="3">
    <source>
        <dbReference type="Proteomes" id="UP000029554"/>
    </source>
</evidence>
<keyword evidence="1" id="KW-1133">Transmembrane helix</keyword>
<name>A0A095U174_9FLAO</name>
<comment type="caution">
    <text evidence="2">The sequence shown here is derived from an EMBL/GenBank/DDBJ whole genome shotgun (WGS) entry which is preliminary data.</text>
</comment>
<organism evidence="2 3">
    <name type="scientific">Flavobacterium aquatile LMG 4008 = ATCC 11947</name>
    <dbReference type="NCBI Taxonomy" id="1453498"/>
    <lineage>
        <taxon>Bacteria</taxon>
        <taxon>Pseudomonadati</taxon>
        <taxon>Bacteroidota</taxon>
        <taxon>Flavobacteriia</taxon>
        <taxon>Flavobacteriales</taxon>
        <taxon>Flavobacteriaceae</taxon>
        <taxon>Flavobacterium</taxon>
    </lineage>
</organism>
<evidence type="ECO:0000313" key="2">
    <source>
        <dbReference type="EMBL" id="KGD68383.1"/>
    </source>
</evidence>
<keyword evidence="1" id="KW-0812">Transmembrane</keyword>
<accession>A0A095U174</accession>
<feature type="transmembrane region" description="Helical" evidence="1">
    <location>
        <begin position="9"/>
        <end position="27"/>
    </location>
</feature>
<feature type="transmembrane region" description="Helical" evidence="1">
    <location>
        <begin position="33"/>
        <end position="49"/>
    </location>
</feature>
<proteinExistence type="predicted"/>
<dbReference type="AlphaFoldDB" id="A0A095U174"/>
<evidence type="ECO:0000256" key="1">
    <source>
        <dbReference type="SAM" id="Phobius"/>
    </source>
</evidence>
<sequence>MKNRILFDNYYLFLLIFVISSVFKYLITGRNNIVQILIILAIMWLYEILSEKKKYLSSLNIENEIIELKYFDQFLKEKKIIFEIQNLTSLNYVKNTWFLNKFDCLQIVKKDNSKTLNFKIFEKELQENVQKIIQKNKSYC</sequence>
<reference evidence="2 3" key="1">
    <citation type="submission" date="2014-09" db="EMBL/GenBank/DDBJ databases">
        <title>Whole Genome Shotgun of Flavobacterium aquatile LMG 4008.</title>
        <authorList>
            <person name="Gale A.N."/>
            <person name="Pipes S.E."/>
            <person name="Newman J.D."/>
        </authorList>
    </citation>
    <scope>NUCLEOTIDE SEQUENCE [LARGE SCALE GENOMIC DNA]</scope>
    <source>
        <strain evidence="2 3">LMG 4008</strain>
    </source>
</reference>
<dbReference type="EMBL" id="JRHH01000003">
    <property type="protein sequence ID" value="KGD68383.1"/>
    <property type="molecule type" value="Genomic_DNA"/>
</dbReference>
<keyword evidence="1" id="KW-0472">Membrane</keyword>
<protein>
    <submittedName>
        <fullName evidence="2">Uncharacterized protein</fullName>
    </submittedName>
</protein>